<keyword evidence="5" id="KW-0418">Kinase</keyword>
<dbReference type="GO" id="GO:0005739">
    <property type="term" value="C:mitochondrion"/>
    <property type="evidence" value="ECO:0007669"/>
    <property type="project" value="TreeGrafter"/>
</dbReference>
<dbReference type="GO" id="GO:0008865">
    <property type="term" value="F:fructokinase activity"/>
    <property type="evidence" value="ECO:0007669"/>
    <property type="project" value="TreeGrafter"/>
</dbReference>
<dbReference type="PROSITE" id="PS51748">
    <property type="entry name" value="HEXOKINASE_2"/>
    <property type="match status" value="1"/>
</dbReference>
<dbReference type="GO" id="GO:0001678">
    <property type="term" value="P:intracellular glucose homeostasis"/>
    <property type="evidence" value="ECO:0007669"/>
    <property type="project" value="InterPro"/>
</dbReference>
<accession>A0A0L0SHH1</accession>
<sequence length="455" mass="47402">MAMAAFLTRTSTMQTATTGTTSPYFPATSSAASYTTTTSSPDQATTDLLVGLQVPRDRMRRIATHLYSELVQALQNQHAHGDVVVHSASTKPLLPRGSETGVYLVLELAPARIHAVAIDQGAVIATELIPPTTDPAAHWDVVAHAVEVFLKDHVDDVVLRATKVNGEVPLAIVTSDAEHVDNVQDAVQVALARRAVSVRAVALVDATVGTFLAAAARSRRTIVAAMTIDTAATTAAFVDKSGKSGPRLMTVDWSSLDRAGIVLPVTSMDESVDAVAALTTQHAPNAGGWAKMLTGAGLAETARLALVQLAAQSALFAGQRTNAVLTPGYLTLADLAVIEADTTPALLRVRTLLRDRLGIAPASLTDRQLVKAVVQQIGTRAARLAAVGVFALVEMAGDGVVAVSGDVWNSYPGFQERVRAAVRELLGPDRAVHVCVESVAAEGVLVGGALAASMA</sequence>
<dbReference type="Proteomes" id="UP000054350">
    <property type="component" value="Unassembled WGS sequence"/>
</dbReference>
<evidence type="ECO:0000256" key="2">
    <source>
        <dbReference type="ARBA" id="ARBA00005028"/>
    </source>
</evidence>
<feature type="domain" description="Hexokinase C-terminal" evidence="6">
    <location>
        <begin position="244"/>
        <end position="453"/>
    </location>
</feature>
<dbReference type="eggNOG" id="KOG1369">
    <property type="taxonomic scope" value="Eukaryota"/>
</dbReference>
<dbReference type="GO" id="GO:0006006">
    <property type="term" value="P:glucose metabolic process"/>
    <property type="evidence" value="ECO:0007669"/>
    <property type="project" value="TreeGrafter"/>
</dbReference>
<dbReference type="GO" id="GO:0006096">
    <property type="term" value="P:glycolytic process"/>
    <property type="evidence" value="ECO:0007669"/>
    <property type="project" value="UniProtKB-KW"/>
</dbReference>
<dbReference type="GO" id="GO:0005829">
    <property type="term" value="C:cytosol"/>
    <property type="evidence" value="ECO:0007669"/>
    <property type="project" value="TreeGrafter"/>
</dbReference>
<reference evidence="8" key="2">
    <citation type="submission" date="2009-11" db="EMBL/GenBank/DDBJ databases">
        <title>The Genome Sequence of Allomyces macrogynus strain ATCC 38327.</title>
        <authorList>
            <consortium name="The Broad Institute Genome Sequencing Platform"/>
            <person name="Russ C."/>
            <person name="Cuomo C."/>
            <person name="Shea T."/>
            <person name="Young S.K."/>
            <person name="Zeng Q."/>
            <person name="Koehrsen M."/>
            <person name="Haas B."/>
            <person name="Borodovsky M."/>
            <person name="Guigo R."/>
            <person name="Alvarado L."/>
            <person name="Berlin A."/>
            <person name="Borenstein D."/>
            <person name="Chen Z."/>
            <person name="Engels R."/>
            <person name="Freedman E."/>
            <person name="Gellesch M."/>
            <person name="Goldberg J."/>
            <person name="Griggs A."/>
            <person name="Gujja S."/>
            <person name="Heiman D."/>
            <person name="Hepburn T."/>
            <person name="Howarth C."/>
            <person name="Jen D."/>
            <person name="Larson L."/>
            <person name="Lewis B."/>
            <person name="Mehta T."/>
            <person name="Park D."/>
            <person name="Pearson M."/>
            <person name="Roberts A."/>
            <person name="Saif S."/>
            <person name="Shenoy N."/>
            <person name="Sisk P."/>
            <person name="Stolte C."/>
            <person name="Sykes S."/>
            <person name="Walk T."/>
            <person name="White J."/>
            <person name="Yandava C."/>
            <person name="Burger G."/>
            <person name="Gray M.W."/>
            <person name="Holland P.W.H."/>
            <person name="King N."/>
            <person name="Lang F.B.F."/>
            <person name="Roger A.J."/>
            <person name="Ruiz-Trillo I."/>
            <person name="Lander E."/>
            <person name="Nusbaum C."/>
        </authorList>
    </citation>
    <scope>NUCLEOTIDE SEQUENCE [LARGE SCALE GENOMIC DNA]</scope>
    <source>
        <strain evidence="8">ATCC 38327</strain>
    </source>
</reference>
<dbReference type="PANTHER" id="PTHR19443:SF16">
    <property type="entry name" value="HEXOKINASE TYPE 1-RELATED"/>
    <property type="match status" value="1"/>
</dbReference>
<dbReference type="PRINTS" id="PR00475">
    <property type="entry name" value="HEXOKINASE"/>
</dbReference>
<dbReference type="Gene3D" id="3.30.420.40">
    <property type="match status" value="1"/>
</dbReference>
<dbReference type="InterPro" id="IPR001312">
    <property type="entry name" value="Hexokinase"/>
</dbReference>
<evidence type="ECO:0000256" key="4">
    <source>
        <dbReference type="ARBA" id="ARBA00044613"/>
    </source>
</evidence>
<evidence type="ECO:0000256" key="5">
    <source>
        <dbReference type="RuleBase" id="RU362007"/>
    </source>
</evidence>
<dbReference type="InterPro" id="IPR022673">
    <property type="entry name" value="Hexokinase_C"/>
</dbReference>
<dbReference type="VEuPathDB" id="FungiDB:AMAG_07213"/>
<dbReference type="GO" id="GO:0005536">
    <property type="term" value="F:D-glucose binding"/>
    <property type="evidence" value="ECO:0007669"/>
    <property type="project" value="InterPro"/>
</dbReference>
<dbReference type="EC" id="2.7.1.-" evidence="5"/>
<evidence type="ECO:0000256" key="1">
    <source>
        <dbReference type="ARBA" id="ARBA00004888"/>
    </source>
</evidence>
<keyword evidence="3 5" id="KW-0324">Glycolysis</keyword>
<dbReference type="EMBL" id="GG745339">
    <property type="protein sequence ID" value="KNE61946.1"/>
    <property type="molecule type" value="Genomic_DNA"/>
</dbReference>
<dbReference type="STRING" id="578462.A0A0L0SHH1"/>
<dbReference type="PANTHER" id="PTHR19443">
    <property type="entry name" value="HEXOKINASE"/>
    <property type="match status" value="1"/>
</dbReference>
<dbReference type="Pfam" id="PF03727">
    <property type="entry name" value="Hexokinase_2"/>
    <property type="match status" value="1"/>
</dbReference>
<dbReference type="GO" id="GO:0005524">
    <property type="term" value="F:ATP binding"/>
    <property type="evidence" value="ECO:0007669"/>
    <property type="project" value="UniProtKB-UniRule"/>
</dbReference>
<dbReference type="SUPFAM" id="SSF53067">
    <property type="entry name" value="Actin-like ATPase domain"/>
    <property type="match status" value="2"/>
</dbReference>
<gene>
    <name evidence="7" type="ORF">AMAG_07213</name>
</gene>
<keyword evidence="5" id="KW-0808">Transferase</keyword>
<keyword evidence="8" id="KW-1185">Reference proteome</keyword>
<comment type="catalytic activity">
    <reaction evidence="4">
        <text>a D-hexose + ATP = a D-hexose 6-phosphate + ADP + H(+)</text>
        <dbReference type="Rhea" id="RHEA:22740"/>
        <dbReference type="ChEBI" id="CHEBI:4194"/>
        <dbReference type="ChEBI" id="CHEBI:15378"/>
        <dbReference type="ChEBI" id="CHEBI:30616"/>
        <dbReference type="ChEBI" id="CHEBI:229467"/>
        <dbReference type="ChEBI" id="CHEBI:456216"/>
        <dbReference type="EC" id="2.7.1.1"/>
    </reaction>
    <physiologicalReaction direction="left-to-right" evidence="4">
        <dbReference type="Rhea" id="RHEA:22741"/>
    </physiologicalReaction>
</comment>
<comment type="pathway">
    <text evidence="1">Carbohydrate degradation; glycolysis; D-glyceraldehyde 3-phosphate and glycerone phosphate from D-glucose: step 1/4.</text>
</comment>
<evidence type="ECO:0000256" key="3">
    <source>
        <dbReference type="ARBA" id="ARBA00023152"/>
    </source>
</evidence>
<dbReference type="GO" id="GO:0004340">
    <property type="term" value="F:glucokinase activity"/>
    <property type="evidence" value="ECO:0007669"/>
    <property type="project" value="TreeGrafter"/>
</dbReference>
<dbReference type="OMA" id="SVFFDWI"/>
<keyword evidence="5" id="KW-0067">ATP-binding</keyword>
<dbReference type="Gene3D" id="3.40.367.20">
    <property type="match status" value="1"/>
</dbReference>
<dbReference type="OrthoDB" id="5580338at2759"/>
<dbReference type="AlphaFoldDB" id="A0A0L0SHH1"/>
<evidence type="ECO:0000313" key="8">
    <source>
        <dbReference type="Proteomes" id="UP000054350"/>
    </source>
</evidence>
<reference evidence="7 8" key="1">
    <citation type="submission" date="2009-11" db="EMBL/GenBank/DDBJ databases">
        <title>Annotation of Allomyces macrogynus ATCC 38327.</title>
        <authorList>
            <consortium name="The Broad Institute Genome Sequencing Platform"/>
            <person name="Russ C."/>
            <person name="Cuomo C."/>
            <person name="Burger G."/>
            <person name="Gray M.W."/>
            <person name="Holland P.W.H."/>
            <person name="King N."/>
            <person name="Lang F.B.F."/>
            <person name="Roger A.J."/>
            <person name="Ruiz-Trillo I."/>
            <person name="Young S.K."/>
            <person name="Zeng Q."/>
            <person name="Gargeya S."/>
            <person name="Fitzgerald M."/>
            <person name="Haas B."/>
            <person name="Abouelleil A."/>
            <person name="Alvarado L."/>
            <person name="Arachchi H.M."/>
            <person name="Berlin A."/>
            <person name="Chapman S.B."/>
            <person name="Gearin G."/>
            <person name="Goldberg J."/>
            <person name="Griggs A."/>
            <person name="Gujja S."/>
            <person name="Hansen M."/>
            <person name="Heiman D."/>
            <person name="Howarth C."/>
            <person name="Larimer J."/>
            <person name="Lui A."/>
            <person name="MacDonald P.J.P."/>
            <person name="McCowen C."/>
            <person name="Montmayeur A."/>
            <person name="Murphy C."/>
            <person name="Neiman D."/>
            <person name="Pearson M."/>
            <person name="Priest M."/>
            <person name="Roberts A."/>
            <person name="Saif S."/>
            <person name="Shea T."/>
            <person name="Sisk P."/>
            <person name="Stolte C."/>
            <person name="Sykes S."/>
            <person name="Wortman J."/>
            <person name="Nusbaum C."/>
            <person name="Birren B."/>
        </authorList>
    </citation>
    <scope>NUCLEOTIDE SEQUENCE [LARGE SCALE GENOMIC DNA]</scope>
    <source>
        <strain evidence="7 8">ATCC 38327</strain>
    </source>
</reference>
<comment type="similarity">
    <text evidence="5">Belongs to the hexokinase family.</text>
</comment>
<name>A0A0L0SHH1_ALLM3</name>
<evidence type="ECO:0000313" key="7">
    <source>
        <dbReference type="EMBL" id="KNE61946.1"/>
    </source>
</evidence>
<keyword evidence="5" id="KW-0547">Nucleotide-binding</keyword>
<evidence type="ECO:0000259" key="6">
    <source>
        <dbReference type="Pfam" id="PF03727"/>
    </source>
</evidence>
<comment type="pathway">
    <text evidence="2">Carbohydrate metabolism; hexose metabolism.</text>
</comment>
<protein>
    <recommendedName>
        <fullName evidence="5">Phosphotransferase</fullName>
        <ecNumber evidence="5">2.7.1.-</ecNumber>
    </recommendedName>
</protein>
<proteinExistence type="inferred from homology"/>
<organism evidence="7 8">
    <name type="scientific">Allomyces macrogynus (strain ATCC 38327)</name>
    <name type="common">Allomyces javanicus var. macrogynus</name>
    <dbReference type="NCBI Taxonomy" id="578462"/>
    <lineage>
        <taxon>Eukaryota</taxon>
        <taxon>Fungi</taxon>
        <taxon>Fungi incertae sedis</taxon>
        <taxon>Blastocladiomycota</taxon>
        <taxon>Blastocladiomycetes</taxon>
        <taxon>Blastocladiales</taxon>
        <taxon>Blastocladiaceae</taxon>
        <taxon>Allomyces</taxon>
    </lineage>
</organism>
<dbReference type="InterPro" id="IPR043129">
    <property type="entry name" value="ATPase_NBD"/>
</dbReference>